<dbReference type="Proteomes" id="UP001164539">
    <property type="component" value="Chromosome 4"/>
</dbReference>
<proteinExistence type="predicted"/>
<accession>A0ACC1Y8Q6</accession>
<sequence length="193" mass="21744">MAFERDLNLEATELRLGLPGTEEMEKPSARSNKRTLPDMNGDESGSSGQNCTTSDARKSDQETAPPSKAQVVGWPPIRSYRKNCFQAKKPEHEASGIYVKVSMDGAPYLRKIDLNMYKAYQELLNALEDMFKFKVGRYSEREGYNGSEYVPTYEDKDGDWMLVGDVPWDMFITSCKKLRIMKGSEARGLGCAV</sequence>
<evidence type="ECO:0000313" key="1">
    <source>
        <dbReference type="EMBL" id="KAJ4719667.1"/>
    </source>
</evidence>
<protein>
    <submittedName>
        <fullName evidence="1">Auxin-responsive protein</fullName>
    </submittedName>
</protein>
<organism evidence="1 2">
    <name type="scientific">Melia azedarach</name>
    <name type="common">Chinaberry tree</name>
    <dbReference type="NCBI Taxonomy" id="155640"/>
    <lineage>
        <taxon>Eukaryota</taxon>
        <taxon>Viridiplantae</taxon>
        <taxon>Streptophyta</taxon>
        <taxon>Embryophyta</taxon>
        <taxon>Tracheophyta</taxon>
        <taxon>Spermatophyta</taxon>
        <taxon>Magnoliopsida</taxon>
        <taxon>eudicotyledons</taxon>
        <taxon>Gunneridae</taxon>
        <taxon>Pentapetalae</taxon>
        <taxon>rosids</taxon>
        <taxon>malvids</taxon>
        <taxon>Sapindales</taxon>
        <taxon>Meliaceae</taxon>
        <taxon>Melia</taxon>
    </lineage>
</organism>
<dbReference type="EMBL" id="CM051397">
    <property type="protein sequence ID" value="KAJ4719667.1"/>
    <property type="molecule type" value="Genomic_DNA"/>
</dbReference>
<name>A0ACC1Y8Q6_MELAZ</name>
<reference evidence="1 2" key="1">
    <citation type="journal article" date="2023" name="Science">
        <title>Complex scaffold remodeling in plant triterpene biosynthesis.</title>
        <authorList>
            <person name="De La Pena R."/>
            <person name="Hodgson H."/>
            <person name="Liu J.C."/>
            <person name="Stephenson M.J."/>
            <person name="Martin A.C."/>
            <person name="Owen C."/>
            <person name="Harkess A."/>
            <person name="Leebens-Mack J."/>
            <person name="Jimenez L.E."/>
            <person name="Osbourn A."/>
            <person name="Sattely E.S."/>
        </authorList>
    </citation>
    <scope>NUCLEOTIDE SEQUENCE [LARGE SCALE GENOMIC DNA]</scope>
    <source>
        <strain evidence="2">cv. JPN11</strain>
        <tissue evidence="1">Leaf</tissue>
    </source>
</reference>
<gene>
    <name evidence="1" type="ORF">OWV82_007608</name>
</gene>
<evidence type="ECO:0000313" key="2">
    <source>
        <dbReference type="Proteomes" id="UP001164539"/>
    </source>
</evidence>
<comment type="caution">
    <text evidence="1">The sequence shown here is derived from an EMBL/GenBank/DDBJ whole genome shotgun (WGS) entry which is preliminary data.</text>
</comment>
<keyword evidence="2" id="KW-1185">Reference proteome</keyword>